<organism evidence="2 3">
    <name type="scientific">Paxillus rubicundulus Ve08.2h10</name>
    <dbReference type="NCBI Taxonomy" id="930991"/>
    <lineage>
        <taxon>Eukaryota</taxon>
        <taxon>Fungi</taxon>
        <taxon>Dikarya</taxon>
        <taxon>Basidiomycota</taxon>
        <taxon>Agaricomycotina</taxon>
        <taxon>Agaricomycetes</taxon>
        <taxon>Agaricomycetidae</taxon>
        <taxon>Boletales</taxon>
        <taxon>Paxilineae</taxon>
        <taxon>Paxillaceae</taxon>
        <taxon>Paxillus</taxon>
    </lineage>
</organism>
<evidence type="ECO:0000313" key="2">
    <source>
        <dbReference type="EMBL" id="KIK95932.1"/>
    </source>
</evidence>
<dbReference type="Proteomes" id="UP000054538">
    <property type="component" value="Unassembled WGS sequence"/>
</dbReference>
<keyword evidence="1" id="KW-1133">Transmembrane helix</keyword>
<proteinExistence type="predicted"/>
<protein>
    <submittedName>
        <fullName evidence="2">Uncharacterized protein</fullName>
    </submittedName>
</protein>
<name>A0A0D0DEJ6_9AGAM</name>
<dbReference type="InParanoid" id="A0A0D0DEJ6"/>
<accession>A0A0D0DEJ6</accession>
<reference evidence="3" key="2">
    <citation type="submission" date="2015-01" db="EMBL/GenBank/DDBJ databases">
        <title>Evolutionary Origins and Diversification of the Mycorrhizal Mutualists.</title>
        <authorList>
            <consortium name="DOE Joint Genome Institute"/>
            <consortium name="Mycorrhizal Genomics Consortium"/>
            <person name="Kohler A."/>
            <person name="Kuo A."/>
            <person name="Nagy L.G."/>
            <person name="Floudas D."/>
            <person name="Copeland A."/>
            <person name="Barry K.W."/>
            <person name="Cichocki N."/>
            <person name="Veneault-Fourrey C."/>
            <person name="LaButti K."/>
            <person name="Lindquist E.A."/>
            <person name="Lipzen A."/>
            <person name="Lundell T."/>
            <person name="Morin E."/>
            <person name="Murat C."/>
            <person name="Riley R."/>
            <person name="Ohm R."/>
            <person name="Sun H."/>
            <person name="Tunlid A."/>
            <person name="Henrissat B."/>
            <person name="Grigoriev I.V."/>
            <person name="Hibbett D.S."/>
            <person name="Martin F."/>
        </authorList>
    </citation>
    <scope>NUCLEOTIDE SEQUENCE [LARGE SCALE GENOMIC DNA]</scope>
    <source>
        <strain evidence="3">Ve08.2h10</strain>
    </source>
</reference>
<reference evidence="2 3" key="1">
    <citation type="submission" date="2014-04" db="EMBL/GenBank/DDBJ databases">
        <authorList>
            <consortium name="DOE Joint Genome Institute"/>
            <person name="Kuo A."/>
            <person name="Kohler A."/>
            <person name="Jargeat P."/>
            <person name="Nagy L.G."/>
            <person name="Floudas D."/>
            <person name="Copeland A."/>
            <person name="Barry K.W."/>
            <person name="Cichocki N."/>
            <person name="Veneault-Fourrey C."/>
            <person name="LaButti K."/>
            <person name="Lindquist E.A."/>
            <person name="Lipzen A."/>
            <person name="Lundell T."/>
            <person name="Morin E."/>
            <person name="Murat C."/>
            <person name="Sun H."/>
            <person name="Tunlid A."/>
            <person name="Henrissat B."/>
            <person name="Grigoriev I.V."/>
            <person name="Hibbett D.S."/>
            <person name="Martin F."/>
            <person name="Nordberg H.P."/>
            <person name="Cantor M.N."/>
            <person name="Hua S.X."/>
        </authorList>
    </citation>
    <scope>NUCLEOTIDE SEQUENCE [LARGE SCALE GENOMIC DNA]</scope>
    <source>
        <strain evidence="2 3">Ve08.2h10</strain>
    </source>
</reference>
<dbReference type="EMBL" id="KN825013">
    <property type="protein sequence ID" value="KIK95932.1"/>
    <property type="molecule type" value="Genomic_DNA"/>
</dbReference>
<keyword evidence="3" id="KW-1185">Reference proteome</keyword>
<gene>
    <name evidence="2" type="ORF">PAXRUDRAFT_118626</name>
</gene>
<keyword evidence="1" id="KW-0472">Membrane</keyword>
<dbReference type="AlphaFoldDB" id="A0A0D0DEJ6"/>
<evidence type="ECO:0000313" key="3">
    <source>
        <dbReference type="Proteomes" id="UP000054538"/>
    </source>
</evidence>
<dbReference type="HOGENOM" id="CLU_1536162_0_0_1"/>
<keyword evidence="1" id="KW-0812">Transmembrane</keyword>
<evidence type="ECO:0000256" key="1">
    <source>
        <dbReference type="SAM" id="Phobius"/>
    </source>
</evidence>
<sequence>MHRPTRRQKRYKRPPSSLYFSTDISSSSRAVKLTTSNADLLEARAEDANDVRHRRASSLDAIRGATLLALVVVTIILYFTLWELERSSFALLPSRGLLAVPSNDTVSRFVSLESETPTSAVATSPQVSNIERWSTTLNRDGMPSKNPDRLTRNAWPPLITRVPDEHHENSNEIDN</sequence>
<feature type="non-terminal residue" evidence="2">
    <location>
        <position position="175"/>
    </location>
</feature>
<feature type="transmembrane region" description="Helical" evidence="1">
    <location>
        <begin position="61"/>
        <end position="82"/>
    </location>
</feature>
<dbReference type="OrthoDB" id="10399727at2759"/>